<gene>
    <name evidence="6" type="ORF">HNQ41_001690</name>
</gene>
<dbReference type="EMBL" id="JACHHB010000006">
    <property type="protein sequence ID" value="MBB5173503.1"/>
    <property type="molecule type" value="Genomic_DNA"/>
</dbReference>
<dbReference type="AlphaFoldDB" id="A0A840QQ98"/>
<protein>
    <submittedName>
        <fullName evidence="6">Protein-S-isoprenylcysteine O-methyltransferase Ste14</fullName>
    </submittedName>
</protein>
<comment type="caution">
    <text evidence="6">The sequence shown here is derived from an EMBL/GenBank/DDBJ whole genome shotgun (WGS) entry which is preliminary data.</text>
</comment>
<dbReference type="Gene3D" id="1.20.120.1630">
    <property type="match status" value="1"/>
</dbReference>
<accession>A0A840QQ98</accession>
<keyword evidence="2 5" id="KW-0812">Transmembrane</keyword>
<feature type="transmembrane region" description="Helical" evidence="5">
    <location>
        <begin position="6"/>
        <end position="25"/>
    </location>
</feature>
<evidence type="ECO:0000313" key="7">
    <source>
        <dbReference type="Proteomes" id="UP000551878"/>
    </source>
</evidence>
<evidence type="ECO:0000256" key="2">
    <source>
        <dbReference type="ARBA" id="ARBA00022692"/>
    </source>
</evidence>
<evidence type="ECO:0000256" key="5">
    <source>
        <dbReference type="SAM" id="Phobius"/>
    </source>
</evidence>
<dbReference type="GO" id="GO:0008168">
    <property type="term" value="F:methyltransferase activity"/>
    <property type="evidence" value="ECO:0007669"/>
    <property type="project" value="UniProtKB-KW"/>
</dbReference>
<sequence length="152" mass="18136">MNKLMYNRGLVAMFSISLFCSIFLLHNDAELIGWPKFIGLVFLGTGTFIRYWTYFLTRPYFSKDTKQQKLPLLSHGPYRFTRHPFHFGFFLLSSGLCLYISGHWFSLFLAFALIGSALHSRMSLEESQFQQHYGDIYQYWCRHRFRLLPFIY</sequence>
<reference evidence="6 7" key="1">
    <citation type="submission" date="2020-08" db="EMBL/GenBank/DDBJ databases">
        <title>Genomic Encyclopedia of Type Strains, Phase IV (KMG-IV): sequencing the most valuable type-strain genomes for metagenomic binning, comparative biology and taxonomic classification.</title>
        <authorList>
            <person name="Goeker M."/>
        </authorList>
    </citation>
    <scope>NUCLEOTIDE SEQUENCE [LARGE SCALE GENOMIC DNA]</scope>
    <source>
        <strain evidence="6 7">DSM 24696</strain>
    </source>
</reference>
<keyword evidence="7" id="KW-1185">Reference proteome</keyword>
<organism evidence="6 7">
    <name type="scientific">Texcoconibacillus texcoconensis</name>
    <dbReference type="NCBI Taxonomy" id="1095777"/>
    <lineage>
        <taxon>Bacteria</taxon>
        <taxon>Bacillati</taxon>
        <taxon>Bacillota</taxon>
        <taxon>Bacilli</taxon>
        <taxon>Bacillales</taxon>
        <taxon>Bacillaceae</taxon>
        <taxon>Texcoconibacillus</taxon>
    </lineage>
</organism>
<dbReference type="InterPro" id="IPR007318">
    <property type="entry name" value="Phopholipid_MeTrfase"/>
</dbReference>
<name>A0A840QQ98_9BACI</name>
<feature type="transmembrane region" description="Helical" evidence="5">
    <location>
        <begin position="87"/>
        <end position="114"/>
    </location>
</feature>
<keyword evidence="4 5" id="KW-0472">Membrane</keyword>
<evidence type="ECO:0000313" key="6">
    <source>
        <dbReference type="EMBL" id="MBB5173503.1"/>
    </source>
</evidence>
<proteinExistence type="predicted"/>
<keyword evidence="3 5" id="KW-1133">Transmembrane helix</keyword>
<keyword evidence="6" id="KW-0489">Methyltransferase</keyword>
<evidence type="ECO:0000256" key="4">
    <source>
        <dbReference type="ARBA" id="ARBA00023136"/>
    </source>
</evidence>
<comment type="subcellular location">
    <subcellularLocation>
        <location evidence="1">Endomembrane system</location>
        <topology evidence="1">Multi-pass membrane protein</topology>
    </subcellularLocation>
</comment>
<evidence type="ECO:0000256" key="1">
    <source>
        <dbReference type="ARBA" id="ARBA00004127"/>
    </source>
</evidence>
<evidence type="ECO:0000256" key="3">
    <source>
        <dbReference type="ARBA" id="ARBA00022989"/>
    </source>
</evidence>
<dbReference type="Proteomes" id="UP000551878">
    <property type="component" value="Unassembled WGS sequence"/>
</dbReference>
<dbReference type="GO" id="GO:0012505">
    <property type="term" value="C:endomembrane system"/>
    <property type="evidence" value="ECO:0007669"/>
    <property type="project" value="UniProtKB-SubCell"/>
</dbReference>
<dbReference type="RefSeq" id="WP_184663947.1">
    <property type="nucleotide sequence ID" value="NZ_JACHHB010000006.1"/>
</dbReference>
<keyword evidence="6" id="KW-0808">Transferase</keyword>
<dbReference type="InterPro" id="IPR052527">
    <property type="entry name" value="Metal_cation-efflux_comp"/>
</dbReference>
<dbReference type="GO" id="GO:0032259">
    <property type="term" value="P:methylation"/>
    <property type="evidence" value="ECO:0007669"/>
    <property type="project" value="UniProtKB-KW"/>
</dbReference>
<dbReference type="Pfam" id="PF04191">
    <property type="entry name" value="PEMT"/>
    <property type="match status" value="1"/>
</dbReference>
<feature type="transmembrane region" description="Helical" evidence="5">
    <location>
        <begin position="37"/>
        <end position="55"/>
    </location>
</feature>
<dbReference type="PANTHER" id="PTHR43847">
    <property type="entry name" value="BLL3993 PROTEIN"/>
    <property type="match status" value="1"/>
</dbReference>
<dbReference type="PANTHER" id="PTHR43847:SF1">
    <property type="entry name" value="BLL3993 PROTEIN"/>
    <property type="match status" value="1"/>
</dbReference>